<dbReference type="Pfam" id="PF12802">
    <property type="entry name" value="MarR_2"/>
    <property type="match status" value="1"/>
</dbReference>
<dbReference type="GO" id="GO:0006950">
    <property type="term" value="P:response to stress"/>
    <property type="evidence" value="ECO:0007669"/>
    <property type="project" value="TreeGrafter"/>
</dbReference>
<dbReference type="Proteomes" id="UP000325372">
    <property type="component" value="Unassembled WGS sequence"/>
</dbReference>
<dbReference type="InterPro" id="IPR036388">
    <property type="entry name" value="WH-like_DNA-bd_sf"/>
</dbReference>
<dbReference type="SMART" id="SM00347">
    <property type="entry name" value="HTH_MARR"/>
    <property type="match status" value="1"/>
</dbReference>
<dbReference type="InterPro" id="IPR036390">
    <property type="entry name" value="WH_DNA-bd_sf"/>
</dbReference>
<name>A0A5N0TBX2_9GAMM</name>
<evidence type="ECO:0000313" key="3">
    <source>
        <dbReference type="Proteomes" id="UP000325372"/>
    </source>
</evidence>
<sequence length="139" mass="15237">MKAHDDRDLVVRLDRAVGKIQKQLGVALSIHGVGLSEYLVLRQLHDATDNRLRRIDLAERVGLTASGVTRLLNPMEKIGLVAKASSARDARVSLVSLTESGRRVFEESDGTFAEVAAQVLSRIDPADRRGLENVLRALD</sequence>
<reference evidence="2 3" key="1">
    <citation type="submission" date="2019-09" db="EMBL/GenBank/DDBJ databases">
        <title>Wenzhouxiangella sp. Genome sequencing and assembly.</title>
        <authorList>
            <person name="Zhang R."/>
        </authorList>
    </citation>
    <scope>NUCLEOTIDE SEQUENCE [LARGE SCALE GENOMIC DNA]</scope>
    <source>
        <strain evidence="2 3">W260</strain>
    </source>
</reference>
<dbReference type="SUPFAM" id="SSF46785">
    <property type="entry name" value="Winged helix' DNA-binding domain"/>
    <property type="match status" value="1"/>
</dbReference>
<feature type="domain" description="HTH marR-type" evidence="1">
    <location>
        <begin position="6"/>
        <end position="139"/>
    </location>
</feature>
<dbReference type="PANTHER" id="PTHR33164">
    <property type="entry name" value="TRANSCRIPTIONAL REGULATOR, MARR FAMILY"/>
    <property type="match status" value="1"/>
</dbReference>
<dbReference type="AlphaFoldDB" id="A0A5N0TBX2"/>
<dbReference type="GO" id="GO:0003700">
    <property type="term" value="F:DNA-binding transcription factor activity"/>
    <property type="evidence" value="ECO:0007669"/>
    <property type="project" value="InterPro"/>
</dbReference>
<keyword evidence="3" id="KW-1185">Reference proteome</keyword>
<comment type="caution">
    <text evidence="2">The sequence shown here is derived from an EMBL/GenBank/DDBJ whole genome shotgun (WGS) entry which is preliminary data.</text>
</comment>
<dbReference type="Gene3D" id="1.10.10.10">
    <property type="entry name" value="Winged helix-like DNA-binding domain superfamily/Winged helix DNA-binding domain"/>
    <property type="match status" value="1"/>
</dbReference>
<dbReference type="RefSeq" id="WP_150863235.1">
    <property type="nucleotide sequence ID" value="NZ_VYXP01000003.1"/>
</dbReference>
<evidence type="ECO:0000313" key="2">
    <source>
        <dbReference type="EMBL" id="KAA9132525.1"/>
    </source>
</evidence>
<protein>
    <submittedName>
        <fullName evidence="2">MarR family transcriptional regulator</fullName>
    </submittedName>
</protein>
<proteinExistence type="predicted"/>
<dbReference type="InterPro" id="IPR039422">
    <property type="entry name" value="MarR/SlyA-like"/>
</dbReference>
<dbReference type="InterPro" id="IPR000835">
    <property type="entry name" value="HTH_MarR-typ"/>
</dbReference>
<gene>
    <name evidence="2" type="ORF">F3N42_04690</name>
</gene>
<evidence type="ECO:0000259" key="1">
    <source>
        <dbReference type="PROSITE" id="PS50995"/>
    </source>
</evidence>
<accession>A0A5N0TBX2</accession>
<dbReference type="PRINTS" id="PR00598">
    <property type="entry name" value="HTHMARR"/>
</dbReference>
<organism evidence="2 3">
    <name type="scientific">Marinihelvus fidelis</name>
    <dbReference type="NCBI Taxonomy" id="2613842"/>
    <lineage>
        <taxon>Bacteria</taxon>
        <taxon>Pseudomonadati</taxon>
        <taxon>Pseudomonadota</taxon>
        <taxon>Gammaproteobacteria</taxon>
        <taxon>Chromatiales</taxon>
        <taxon>Wenzhouxiangellaceae</taxon>
        <taxon>Marinihelvus</taxon>
    </lineage>
</organism>
<dbReference type="PANTHER" id="PTHR33164:SF43">
    <property type="entry name" value="HTH-TYPE TRANSCRIPTIONAL REPRESSOR YETL"/>
    <property type="match status" value="1"/>
</dbReference>
<dbReference type="PROSITE" id="PS50995">
    <property type="entry name" value="HTH_MARR_2"/>
    <property type="match status" value="1"/>
</dbReference>
<dbReference type="EMBL" id="VYXP01000003">
    <property type="protein sequence ID" value="KAA9132525.1"/>
    <property type="molecule type" value="Genomic_DNA"/>
</dbReference>